<evidence type="ECO:0000313" key="3">
    <source>
        <dbReference type="Proteomes" id="UP000765509"/>
    </source>
</evidence>
<evidence type="ECO:0000313" key="2">
    <source>
        <dbReference type="EMBL" id="MBW0561979.1"/>
    </source>
</evidence>
<dbReference type="AlphaFoldDB" id="A0A9Q3PHJ7"/>
<accession>A0A9Q3PHJ7</accession>
<feature type="domain" description="Reverse transcriptase Ty1/copia-type" evidence="1">
    <location>
        <begin position="1"/>
        <end position="119"/>
    </location>
</feature>
<protein>
    <recommendedName>
        <fullName evidence="1">Reverse transcriptase Ty1/copia-type domain-containing protein</fullName>
    </recommendedName>
</protein>
<dbReference type="OrthoDB" id="3344688at2759"/>
<gene>
    <name evidence="2" type="ORF">O181_101694</name>
</gene>
<dbReference type="Pfam" id="PF07727">
    <property type="entry name" value="RVT_2"/>
    <property type="match status" value="1"/>
</dbReference>
<reference evidence="2" key="1">
    <citation type="submission" date="2021-03" db="EMBL/GenBank/DDBJ databases">
        <title>Draft genome sequence of rust myrtle Austropuccinia psidii MF-1, a brazilian biotype.</title>
        <authorList>
            <person name="Quecine M.C."/>
            <person name="Pachon D.M.R."/>
            <person name="Bonatelli M.L."/>
            <person name="Correr F.H."/>
            <person name="Franceschini L.M."/>
            <person name="Leite T.F."/>
            <person name="Margarido G.R.A."/>
            <person name="Almeida C.A."/>
            <person name="Ferrarezi J.A."/>
            <person name="Labate C.A."/>
        </authorList>
    </citation>
    <scope>NUCLEOTIDE SEQUENCE</scope>
    <source>
        <strain evidence="2">MF-1</strain>
    </source>
</reference>
<dbReference type="EMBL" id="AVOT02071808">
    <property type="protein sequence ID" value="MBW0561979.1"/>
    <property type="molecule type" value="Genomic_DNA"/>
</dbReference>
<dbReference type="InterPro" id="IPR013103">
    <property type="entry name" value="RVT_2"/>
</dbReference>
<comment type="caution">
    <text evidence="2">The sequence shown here is derived from an EMBL/GenBank/DDBJ whole genome shotgun (WGS) entry which is preliminary data.</text>
</comment>
<dbReference type="Proteomes" id="UP000765509">
    <property type="component" value="Unassembled WGS sequence"/>
</dbReference>
<name>A0A9Q3PHJ7_9BASI</name>
<organism evidence="2 3">
    <name type="scientific">Austropuccinia psidii MF-1</name>
    <dbReference type="NCBI Taxonomy" id="1389203"/>
    <lineage>
        <taxon>Eukaryota</taxon>
        <taxon>Fungi</taxon>
        <taxon>Dikarya</taxon>
        <taxon>Basidiomycota</taxon>
        <taxon>Pucciniomycotina</taxon>
        <taxon>Pucciniomycetes</taxon>
        <taxon>Pucciniales</taxon>
        <taxon>Sphaerophragmiaceae</taxon>
        <taxon>Austropuccinia</taxon>
    </lineage>
</organism>
<proteinExistence type="predicted"/>
<evidence type="ECO:0000259" key="1">
    <source>
        <dbReference type="Pfam" id="PF07727"/>
    </source>
</evidence>
<sequence length="120" mass="13479">MDVKSVFLHCNLAKVIHIKLPEGYLPTIKENVCPCLKKSLYGLRQSRCNWQLKIKSVFIDASLQPSAADPCLFIKSKGEHLFVFLHVDDLIIGGKDLDAFCADISSELNMKDLGELQFVL</sequence>
<keyword evidence="3" id="KW-1185">Reference proteome</keyword>